<dbReference type="Proteomes" id="UP001153328">
    <property type="component" value="Unassembled WGS sequence"/>
</dbReference>
<accession>A0A9W4H3M6</accession>
<evidence type="ECO:0000313" key="2">
    <source>
        <dbReference type="EMBL" id="CAG7647885.1"/>
    </source>
</evidence>
<sequence length="185" mass="20216">MLGAAEGRREGVPAGRHQPQAVRRRQQRQCDEPLRHLPGRAGPRHLPDRRQLRHPRRRPGDAGVLPARPCGTAARAARGLGGGRFGLGRGYTRRLRRGPELARRQGHRGDAAQRRRTQHDRGRGRRRPHGGPAPGGVGHPAAPGLTVSGGGAPAPSPARLRPRRPGRPRGSCRRSSDTARGRRRW</sequence>
<reference evidence="2" key="1">
    <citation type="submission" date="2021-06" db="EMBL/GenBank/DDBJ databases">
        <authorList>
            <person name="Arsene-Ploetze F."/>
        </authorList>
    </citation>
    <scope>NUCLEOTIDE SEQUENCE</scope>
    <source>
        <strain evidence="2">SBRY1</strain>
    </source>
</reference>
<name>A0A9W4H3M6_9ACTN</name>
<feature type="compositionally biased region" description="Basic and acidic residues" evidence="1">
    <location>
        <begin position="97"/>
        <end position="113"/>
    </location>
</feature>
<feature type="compositionally biased region" description="Basic and acidic residues" evidence="1">
    <location>
        <begin position="1"/>
        <end position="11"/>
    </location>
</feature>
<comment type="caution">
    <text evidence="2">The sequence shown here is derived from an EMBL/GenBank/DDBJ whole genome shotgun (WGS) entry which is preliminary data.</text>
</comment>
<feature type="compositionally biased region" description="Gly residues" evidence="1">
    <location>
        <begin position="79"/>
        <end position="89"/>
    </location>
</feature>
<organism evidence="2 3">
    <name type="scientific">Actinacidiphila bryophytorum</name>
    <dbReference type="NCBI Taxonomy" id="1436133"/>
    <lineage>
        <taxon>Bacteria</taxon>
        <taxon>Bacillati</taxon>
        <taxon>Actinomycetota</taxon>
        <taxon>Actinomycetes</taxon>
        <taxon>Kitasatosporales</taxon>
        <taxon>Streptomycetaceae</taxon>
        <taxon>Actinacidiphila</taxon>
    </lineage>
</organism>
<dbReference type="AlphaFoldDB" id="A0A9W4H3M6"/>
<evidence type="ECO:0000313" key="3">
    <source>
        <dbReference type="Proteomes" id="UP001153328"/>
    </source>
</evidence>
<gene>
    <name evidence="2" type="ORF">SBRY_40783</name>
</gene>
<feature type="region of interest" description="Disordered" evidence="1">
    <location>
        <begin position="1"/>
        <end position="185"/>
    </location>
</feature>
<proteinExistence type="predicted"/>
<dbReference type="EMBL" id="CAJVAX010000018">
    <property type="protein sequence ID" value="CAG7647885.1"/>
    <property type="molecule type" value="Genomic_DNA"/>
</dbReference>
<feature type="compositionally biased region" description="Basic and acidic residues" evidence="1">
    <location>
        <begin position="174"/>
        <end position="185"/>
    </location>
</feature>
<feature type="compositionally biased region" description="Basic residues" evidence="1">
    <location>
        <begin position="160"/>
        <end position="172"/>
    </location>
</feature>
<evidence type="ECO:0000256" key="1">
    <source>
        <dbReference type="SAM" id="MobiDB-lite"/>
    </source>
</evidence>
<keyword evidence="3" id="KW-1185">Reference proteome</keyword>
<feature type="compositionally biased region" description="Basic residues" evidence="1">
    <location>
        <begin position="114"/>
        <end position="129"/>
    </location>
</feature>
<protein>
    <submittedName>
        <fullName evidence="2">Uncharacterized protein</fullName>
    </submittedName>
</protein>